<comment type="similarity">
    <text evidence="1">Belongs to the LysR transcriptional regulatory family.</text>
</comment>
<dbReference type="PANTHER" id="PTHR30126:SF91">
    <property type="entry name" value="LYSR FAMILY TRANSCRIPTIONAL REGULATOR"/>
    <property type="match status" value="1"/>
</dbReference>
<reference evidence="6 7" key="1">
    <citation type="submission" date="2005-10" db="EMBL/GenBank/DDBJ databases">
        <title>Complete sequence of Geobacter metallireducens GS-15.</title>
        <authorList>
            <consortium name="US DOE Joint Genome Institute"/>
            <person name="Copeland A."/>
            <person name="Lucas S."/>
            <person name="Lapidus A."/>
            <person name="Barry K."/>
            <person name="Detter J.C."/>
            <person name="Glavina T."/>
            <person name="Hammon N."/>
            <person name="Israni S."/>
            <person name="Pitluck S."/>
            <person name="Di Bartolo G."/>
            <person name="Chain P."/>
            <person name="Schmutz J."/>
            <person name="Larimer F."/>
            <person name="Land M."/>
            <person name="Kyrpides N."/>
            <person name="Ivanova N."/>
            <person name="Richardson P."/>
        </authorList>
    </citation>
    <scope>NUCLEOTIDE SEQUENCE [LARGE SCALE GENOMIC DNA]</scope>
    <source>
        <strain evidence="7">ATCC 53774 / DSM 7210 / GS-15</strain>
    </source>
</reference>
<dbReference type="InterPro" id="IPR005119">
    <property type="entry name" value="LysR_subst-bd"/>
</dbReference>
<name>Q39Z92_GEOMG</name>
<gene>
    <name evidence="6" type="ordered locus">Gmet_0186</name>
</gene>
<feature type="domain" description="HTH lysR-type" evidence="5">
    <location>
        <begin position="3"/>
        <end position="60"/>
    </location>
</feature>
<proteinExistence type="inferred from homology"/>
<dbReference type="Pfam" id="PF03466">
    <property type="entry name" value="LysR_substrate"/>
    <property type="match status" value="1"/>
</dbReference>
<evidence type="ECO:0000256" key="3">
    <source>
        <dbReference type="ARBA" id="ARBA00023125"/>
    </source>
</evidence>
<organism evidence="6 7">
    <name type="scientific">Geobacter metallireducens (strain ATCC 53774 / DSM 7210 / GS-15)</name>
    <dbReference type="NCBI Taxonomy" id="269799"/>
    <lineage>
        <taxon>Bacteria</taxon>
        <taxon>Pseudomonadati</taxon>
        <taxon>Thermodesulfobacteriota</taxon>
        <taxon>Desulfuromonadia</taxon>
        <taxon>Geobacterales</taxon>
        <taxon>Geobacteraceae</taxon>
        <taxon>Geobacter</taxon>
    </lineage>
</organism>
<accession>Q39Z92</accession>
<dbReference type="PANTHER" id="PTHR30126">
    <property type="entry name" value="HTH-TYPE TRANSCRIPTIONAL REGULATOR"/>
    <property type="match status" value="1"/>
</dbReference>
<dbReference type="SUPFAM" id="SSF53850">
    <property type="entry name" value="Periplasmic binding protein-like II"/>
    <property type="match status" value="1"/>
</dbReference>
<keyword evidence="7" id="KW-1185">Reference proteome</keyword>
<dbReference type="HOGENOM" id="CLU_039613_6_1_7"/>
<dbReference type="EMBL" id="CP000148">
    <property type="protein sequence ID" value="ABB30432.1"/>
    <property type="molecule type" value="Genomic_DNA"/>
</dbReference>
<dbReference type="Pfam" id="PF00126">
    <property type="entry name" value="HTH_1"/>
    <property type="match status" value="1"/>
</dbReference>
<dbReference type="Gene3D" id="3.40.190.290">
    <property type="match status" value="1"/>
</dbReference>
<dbReference type="CDD" id="cd08420">
    <property type="entry name" value="PBP2_CysL_like"/>
    <property type="match status" value="1"/>
</dbReference>
<dbReference type="GO" id="GO:0000976">
    <property type="term" value="F:transcription cis-regulatory region binding"/>
    <property type="evidence" value="ECO:0007669"/>
    <property type="project" value="TreeGrafter"/>
</dbReference>
<evidence type="ECO:0000313" key="7">
    <source>
        <dbReference type="Proteomes" id="UP000007073"/>
    </source>
</evidence>
<dbReference type="GO" id="GO:0003700">
    <property type="term" value="F:DNA-binding transcription factor activity"/>
    <property type="evidence" value="ECO:0007669"/>
    <property type="project" value="InterPro"/>
</dbReference>
<keyword evidence="4" id="KW-0804">Transcription</keyword>
<dbReference type="SUPFAM" id="SSF46785">
    <property type="entry name" value="Winged helix' DNA-binding domain"/>
    <property type="match status" value="1"/>
</dbReference>
<dbReference type="Proteomes" id="UP000007073">
    <property type="component" value="Chromosome"/>
</dbReference>
<reference evidence="6 7" key="2">
    <citation type="journal article" date="2009" name="BMC Microbiol.">
        <title>The genome sequence of Geobacter metallireducens: features of metabolism, physiology and regulation common and dissimilar to Geobacter sulfurreducens.</title>
        <authorList>
            <person name="Aklujkar M."/>
            <person name="Krushkal J."/>
            <person name="DiBartolo G."/>
            <person name="Lapidus A."/>
            <person name="Land M.L."/>
            <person name="Lovley D.R."/>
        </authorList>
    </citation>
    <scope>NUCLEOTIDE SEQUENCE [LARGE SCALE GENOMIC DNA]</scope>
    <source>
        <strain evidence="7">ATCC 53774 / DSM 7210 / GS-15</strain>
    </source>
</reference>
<dbReference type="eggNOG" id="COG0583">
    <property type="taxonomic scope" value="Bacteria"/>
</dbReference>
<sequence length="296" mass="32906">MAITVRQLEIFEKVARCEHVTQASSQLFITQSAVSMAIAELERLAGAPLFERHGKRLLLNDRGRKILPEAVEVIRRIRAIEQFLEDSAGEPRGVLTIGASTTIGNYILPDIVAEFSRNYPQAKVLLTIANAQQIENALENGELDLGLIEGIPHSRVLDTSPWKNDELVVVVGKGHPWGGRKKASVEMLHGAPWIMREKGSGTREVFEAAMARKGIEFSIALELGHTEAIKKATEAGLGVGCLSKIAVERELEQGWLVEVACSLDLRRTLSVQTRECRYQTRLLQEFLSLLNQYRDT</sequence>
<dbReference type="PROSITE" id="PS50931">
    <property type="entry name" value="HTH_LYSR"/>
    <property type="match status" value="1"/>
</dbReference>
<dbReference type="RefSeq" id="WP_004512775.1">
    <property type="nucleotide sequence ID" value="NC_007517.1"/>
</dbReference>
<dbReference type="PRINTS" id="PR00039">
    <property type="entry name" value="HTHLYSR"/>
</dbReference>
<dbReference type="InterPro" id="IPR000847">
    <property type="entry name" value="LysR_HTH_N"/>
</dbReference>
<dbReference type="InterPro" id="IPR036388">
    <property type="entry name" value="WH-like_DNA-bd_sf"/>
</dbReference>
<dbReference type="AlphaFoldDB" id="Q39Z92"/>
<evidence type="ECO:0000313" key="6">
    <source>
        <dbReference type="EMBL" id="ABB30432.1"/>
    </source>
</evidence>
<evidence type="ECO:0000259" key="5">
    <source>
        <dbReference type="PROSITE" id="PS50931"/>
    </source>
</evidence>
<protein>
    <submittedName>
        <fullName evidence="6">Helix-turn-helix transcriptional regulator, LysR family</fullName>
    </submittedName>
</protein>
<dbReference type="STRING" id="269799.Gmet_0186"/>
<evidence type="ECO:0000256" key="2">
    <source>
        <dbReference type="ARBA" id="ARBA00023015"/>
    </source>
</evidence>
<dbReference type="Gene3D" id="1.10.10.10">
    <property type="entry name" value="Winged helix-like DNA-binding domain superfamily/Winged helix DNA-binding domain"/>
    <property type="match status" value="1"/>
</dbReference>
<dbReference type="InterPro" id="IPR036390">
    <property type="entry name" value="WH_DNA-bd_sf"/>
</dbReference>
<keyword evidence="3" id="KW-0238">DNA-binding</keyword>
<keyword evidence="2" id="KW-0805">Transcription regulation</keyword>
<evidence type="ECO:0000256" key="4">
    <source>
        <dbReference type="ARBA" id="ARBA00023163"/>
    </source>
</evidence>
<dbReference type="KEGG" id="gme:Gmet_0186"/>
<evidence type="ECO:0000256" key="1">
    <source>
        <dbReference type="ARBA" id="ARBA00009437"/>
    </source>
</evidence>